<dbReference type="Gene3D" id="3.40.50.720">
    <property type="entry name" value="NAD(P)-binding Rossmann-like Domain"/>
    <property type="match status" value="1"/>
</dbReference>
<dbReference type="RefSeq" id="WP_092809920.1">
    <property type="nucleotide sequence ID" value="NZ_FMVW01000001.1"/>
</dbReference>
<gene>
    <name evidence="2" type="ORF">SAMN03080610_00942</name>
</gene>
<accession>A0A1G5MNM8</accession>
<dbReference type="EMBL" id="FMVW01000001">
    <property type="protein sequence ID" value="SCZ26404.1"/>
    <property type="molecule type" value="Genomic_DNA"/>
</dbReference>
<evidence type="ECO:0000259" key="1">
    <source>
        <dbReference type="Pfam" id="PF01370"/>
    </source>
</evidence>
<proteinExistence type="predicted"/>
<dbReference type="SUPFAM" id="SSF51735">
    <property type="entry name" value="NAD(P)-binding Rossmann-fold domains"/>
    <property type="match status" value="1"/>
</dbReference>
<dbReference type="OrthoDB" id="9812470at2"/>
<dbReference type="InterPro" id="IPR036291">
    <property type="entry name" value="NAD(P)-bd_dom_sf"/>
</dbReference>
<dbReference type="InterPro" id="IPR001509">
    <property type="entry name" value="Epimerase_deHydtase"/>
</dbReference>
<evidence type="ECO:0000313" key="3">
    <source>
        <dbReference type="Proteomes" id="UP000199347"/>
    </source>
</evidence>
<keyword evidence="3" id="KW-1185">Reference proteome</keyword>
<evidence type="ECO:0000313" key="2">
    <source>
        <dbReference type="EMBL" id="SCZ26404.1"/>
    </source>
</evidence>
<name>A0A1G5MNM8_AFIMA</name>
<protein>
    <submittedName>
        <fullName evidence="2">NAD dependent epimerase/dehydratase family protein</fullName>
    </submittedName>
</protein>
<reference evidence="2 3" key="1">
    <citation type="submission" date="2016-10" db="EMBL/GenBank/DDBJ databases">
        <authorList>
            <person name="de Groot N.N."/>
        </authorList>
    </citation>
    <scope>NUCLEOTIDE SEQUENCE [LARGE SCALE GENOMIC DNA]</scope>
    <source>
        <strain evidence="2 3">DSM 2698</strain>
    </source>
</reference>
<dbReference type="Pfam" id="PF01370">
    <property type="entry name" value="Epimerase"/>
    <property type="match status" value="1"/>
</dbReference>
<organism evidence="2 3">
    <name type="scientific">Afifella marina DSM 2698</name>
    <dbReference type="NCBI Taxonomy" id="1120955"/>
    <lineage>
        <taxon>Bacteria</taxon>
        <taxon>Pseudomonadati</taxon>
        <taxon>Pseudomonadota</taxon>
        <taxon>Alphaproteobacteria</taxon>
        <taxon>Hyphomicrobiales</taxon>
        <taxon>Afifellaceae</taxon>
        <taxon>Afifella</taxon>
    </lineage>
</organism>
<dbReference type="STRING" id="1120955.SAMN03080610_00942"/>
<dbReference type="AlphaFoldDB" id="A0A1G5MNM8"/>
<dbReference type="Proteomes" id="UP000199347">
    <property type="component" value="Unassembled WGS sequence"/>
</dbReference>
<feature type="domain" description="NAD-dependent epimerase/dehydratase" evidence="1">
    <location>
        <begin position="38"/>
        <end position="154"/>
    </location>
</feature>
<sequence length="268" mass="29978">MRRALIGYTGFVGSNLKTAGGFTDFYNSRNFRDMAGESYDEVVCAGVSAVKWLANKEPERDWQEISALLDVLSRVTARRFTLISTIDVYPDPSQPDDETTMLPYEDGQPYGRHRLKIERFVEERFDEAFVLRLPALFGPGLKKNVIFDLLTENQTEKINPATVFQWYPVRRLAADLAAAQSADLKLVNLFPEPLATRRLLELFPGAQVAPASDPAPHYALQTRYAALFGGVGHYIMTAEEVLNELSDFVAAARANPERMLAGTRGQAR</sequence>